<reference evidence="1 2" key="1">
    <citation type="submission" date="2019-09" db="EMBL/GenBank/DDBJ databases">
        <title>The draft genomes of Allium pathogen Pseudomonas sp.</title>
        <authorList>
            <person name="Fujikawa T."/>
            <person name="Sawada H."/>
        </authorList>
    </citation>
    <scope>NUCLEOTIDE SEQUENCE [LARGE SCALE GENOMIC DNA]</scope>
    <source>
        <strain evidence="1 2">MAFF 730085</strain>
    </source>
</reference>
<evidence type="ECO:0000313" key="1">
    <source>
        <dbReference type="EMBL" id="MPQ82976.1"/>
    </source>
</evidence>
<organism evidence="1 2">
    <name type="scientific">Pseudomonas kitaguniensis</name>
    <dbReference type="NCBI Taxonomy" id="2607908"/>
    <lineage>
        <taxon>Bacteria</taxon>
        <taxon>Pseudomonadati</taxon>
        <taxon>Pseudomonadota</taxon>
        <taxon>Gammaproteobacteria</taxon>
        <taxon>Pseudomonadales</taxon>
        <taxon>Pseudomonadaceae</taxon>
        <taxon>Pseudomonas</taxon>
    </lineage>
</organism>
<dbReference type="Pfam" id="PF02413">
    <property type="entry name" value="Caudo_TAP"/>
    <property type="match status" value="1"/>
</dbReference>
<dbReference type="AlphaFoldDB" id="A0A5N7JNQ3"/>
<dbReference type="EMBL" id="VUBA01000019">
    <property type="protein sequence ID" value="MPQ82976.1"/>
    <property type="molecule type" value="Genomic_DNA"/>
</dbReference>
<dbReference type="InterPro" id="IPR003458">
    <property type="entry name" value="Phage_T4_Gp38_tail_assem"/>
</dbReference>
<dbReference type="Proteomes" id="UP000325438">
    <property type="component" value="Unassembled WGS sequence"/>
</dbReference>
<proteinExistence type="predicted"/>
<protein>
    <submittedName>
        <fullName evidence="1">Phage tail protein</fullName>
    </submittedName>
</protein>
<gene>
    <name evidence="1" type="ORF">F0170_02600</name>
</gene>
<name>A0A5N7JNQ3_9PSED</name>
<sequence>MWGVRREVKSGPSSPVQLPCHKSCTGAHSENKDGTMLYYSPQTGGFYDDEIHLSIPADAVNITQDQHTALLTGEAAGQIIFAGEKGFPVLVDPEPLSAEALSAQARQWRDTEIDSLKWLRERHRDEVDAGRATTLTAAQFGELIDYVQQLRDWPAVEGFPASKTKPLRPNWIDQQTQ</sequence>
<comment type="caution">
    <text evidence="1">The sequence shown here is derived from an EMBL/GenBank/DDBJ whole genome shotgun (WGS) entry which is preliminary data.</text>
</comment>
<accession>A0A5N7JNQ3</accession>
<evidence type="ECO:0000313" key="2">
    <source>
        <dbReference type="Proteomes" id="UP000325438"/>
    </source>
</evidence>